<keyword evidence="2" id="KW-1185">Reference proteome</keyword>
<sequence>MQAASDVGLVRHYLFDLFQIKAASEYSRHIFFYIGRGQWAIWKVFEFRDQPPALIVRRPVENPPRTAVFGQRTPFKHLTEGIG</sequence>
<evidence type="ECO:0000313" key="2">
    <source>
        <dbReference type="Proteomes" id="UP000183982"/>
    </source>
</evidence>
<accession>A0A1M6U538</accession>
<name>A0A1M6U538_9RHOB</name>
<organism evidence="1 2">
    <name type="scientific">Shimia gijangensis</name>
    <dbReference type="NCBI Taxonomy" id="1470563"/>
    <lineage>
        <taxon>Bacteria</taxon>
        <taxon>Pseudomonadati</taxon>
        <taxon>Pseudomonadota</taxon>
        <taxon>Alphaproteobacteria</taxon>
        <taxon>Rhodobacterales</taxon>
        <taxon>Roseobacteraceae</taxon>
    </lineage>
</organism>
<proteinExistence type="predicted"/>
<gene>
    <name evidence="1" type="ORF">SAMN05444000_1525</name>
</gene>
<protein>
    <submittedName>
        <fullName evidence="1">Uncharacterized protein</fullName>
    </submittedName>
</protein>
<reference evidence="2" key="1">
    <citation type="submission" date="2016-11" db="EMBL/GenBank/DDBJ databases">
        <authorList>
            <person name="Varghese N."/>
            <person name="Submissions S."/>
        </authorList>
    </citation>
    <scope>NUCLEOTIDE SEQUENCE [LARGE SCALE GENOMIC DNA]</scope>
    <source>
        <strain evidence="2">DSM 100564</strain>
    </source>
</reference>
<dbReference type="AlphaFoldDB" id="A0A1M6U538"/>
<dbReference type="Proteomes" id="UP000183982">
    <property type="component" value="Unassembled WGS sequence"/>
</dbReference>
<evidence type="ECO:0000313" key="1">
    <source>
        <dbReference type="EMBL" id="SHK64280.1"/>
    </source>
</evidence>
<dbReference type="EMBL" id="FQZQ01000052">
    <property type="protein sequence ID" value="SHK64280.1"/>
    <property type="molecule type" value="Genomic_DNA"/>
</dbReference>